<evidence type="ECO:0000256" key="2">
    <source>
        <dbReference type="SAM" id="MobiDB-lite"/>
    </source>
</evidence>
<dbReference type="EMBL" id="BDQE01000190">
    <property type="protein sequence ID" value="GBH22936.1"/>
    <property type="molecule type" value="Genomic_RNA"/>
</dbReference>
<reference evidence="3" key="1">
    <citation type="submission" date="2017-04" db="EMBL/GenBank/DDBJ databases">
        <title>Unveiling RNA virosphere associated with marine microorganisms.</title>
        <authorList>
            <person name="Urayama S."/>
            <person name="Takaki Y."/>
            <person name="Nishi S."/>
            <person name="Yoshida Y."/>
            <person name="Deguchi S."/>
            <person name="Takai K."/>
            <person name="Nunoura T."/>
        </authorList>
    </citation>
    <scope>NUCLEOTIDE SEQUENCE</scope>
</reference>
<accession>A0A2V0RC50</accession>
<evidence type="ECO:0000256" key="1">
    <source>
        <dbReference type="SAM" id="Coils"/>
    </source>
</evidence>
<comment type="caution">
    <text evidence="3">The sequence shown here is derived from an EMBL/GenBank/DDBJ whole genome shotgun (WGS) entry which is preliminary data.</text>
</comment>
<feature type="compositionally biased region" description="Acidic residues" evidence="2">
    <location>
        <begin position="545"/>
        <end position="559"/>
    </location>
</feature>
<feature type="region of interest" description="Disordered" evidence="2">
    <location>
        <begin position="522"/>
        <end position="559"/>
    </location>
</feature>
<feature type="coiled-coil region" evidence="1">
    <location>
        <begin position="212"/>
        <end position="242"/>
    </location>
</feature>
<dbReference type="AlphaFoldDB" id="A0A2V0RC50"/>
<feature type="coiled-coil region" evidence="1">
    <location>
        <begin position="38"/>
        <end position="83"/>
    </location>
</feature>
<sequence>MSDGYDSVANRISDLNGRIRLVLEMAGRKSMEDISPSLDELMKQRNMSEEDKKEYLEEQEVVKKQIEDSKNRLKDLERQVTKERLFIGSKGYILEDKPFEKQAARAYLNLKQEVNDIKGEQNMVDDMVDFPTPLETLRRALNEANKVYDDIKTKVKGIEEKRADLKSKIEDGTREFERLIMVRQIGMELTAVEATELTNAIEEVRQTMAAYMEGYDHLANQLKTQKDKLRNKSYELKETKDKIIKLETSSGLSWRDDWVRNWDDAFLFEGVQPELLMLLNLCHHYYKKEEDKRQVKALERDEMEDFMAKISTLRVHTLKTIGDDVVMNLKSIQSRERHAVNALSIGLRLTAEELKQGKVIGPTATAEYIGELYQRNRWDETKKGAYAKTNLWDGKSQYHMDADAYLNAVNGALSKNLHMIFLDGSDPRDVRSRSNVLGSDPAGRLNLIDQDVDILILLNKISRSGLDPRRWLRACEVTIGGMVNRILLTWEQNDRRALTADELRGAFDPRFQTVMASIEYVESDHSRMRPNRPRDGKSGAYTSEGDTDSDDEPDDGHKE</sequence>
<keyword evidence="1" id="KW-0175">Coiled coil</keyword>
<protein>
    <submittedName>
        <fullName evidence="3">Uncharacterized protein</fullName>
    </submittedName>
</protein>
<organism evidence="3">
    <name type="scientific">viral metagenome</name>
    <dbReference type="NCBI Taxonomy" id="1070528"/>
    <lineage>
        <taxon>unclassified sequences</taxon>
        <taxon>metagenomes</taxon>
        <taxon>organismal metagenomes</taxon>
    </lineage>
</organism>
<proteinExistence type="predicted"/>
<name>A0A2V0RC50_9ZZZZ</name>
<feature type="coiled-coil region" evidence="1">
    <location>
        <begin position="134"/>
        <end position="175"/>
    </location>
</feature>
<evidence type="ECO:0000313" key="3">
    <source>
        <dbReference type="EMBL" id="GBH22936.1"/>
    </source>
</evidence>
<feature type="compositionally biased region" description="Basic and acidic residues" evidence="2">
    <location>
        <begin position="522"/>
        <end position="537"/>
    </location>
</feature>